<dbReference type="Gene3D" id="3.30.50.10">
    <property type="entry name" value="Erythroid Transcription Factor GATA-1, subunit A"/>
    <property type="match status" value="1"/>
</dbReference>
<keyword evidence="1" id="KW-0863">Zinc-finger</keyword>
<dbReference type="GO" id="GO:0006355">
    <property type="term" value="P:regulation of DNA-templated transcription"/>
    <property type="evidence" value="ECO:0007669"/>
    <property type="project" value="InterPro"/>
</dbReference>
<dbReference type="SMART" id="SM00401">
    <property type="entry name" value="ZnF_GATA"/>
    <property type="match status" value="1"/>
</dbReference>
<name>A0A0J9XGS7_GEOCN</name>
<evidence type="ECO:0000313" key="5">
    <source>
        <dbReference type="Proteomes" id="UP000242525"/>
    </source>
</evidence>
<dbReference type="SUPFAM" id="SSF57716">
    <property type="entry name" value="Glucocorticoid receptor-like (DNA-binding domain)"/>
    <property type="match status" value="1"/>
</dbReference>
<dbReference type="STRING" id="1173061.A0A0J9XGS7"/>
<keyword evidence="1" id="KW-0862">Zinc</keyword>
<dbReference type="InterPro" id="IPR000679">
    <property type="entry name" value="Znf_GATA"/>
</dbReference>
<gene>
    <name evidence="4" type="ORF">BN980_GECA15s02056g</name>
</gene>
<dbReference type="OrthoDB" id="2162994at2759"/>
<reference evidence="4" key="1">
    <citation type="submission" date="2014-03" db="EMBL/GenBank/DDBJ databases">
        <authorList>
            <person name="Casaregola S."/>
        </authorList>
    </citation>
    <scope>NUCLEOTIDE SEQUENCE [LARGE SCALE GENOMIC DNA]</scope>
    <source>
        <strain evidence="4">CLIB 918</strain>
    </source>
</reference>
<feature type="compositionally biased region" description="Low complexity" evidence="2">
    <location>
        <begin position="214"/>
        <end position="227"/>
    </location>
</feature>
<dbReference type="GO" id="GO:0008270">
    <property type="term" value="F:zinc ion binding"/>
    <property type="evidence" value="ECO:0007669"/>
    <property type="project" value="UniProtKB-KW"/>
</dbReference>
<keyword evidence="5" id="KW-1185">Reference proteome</keyword>
<feature type="region of interest" description="Disordered" evidence="2">
    <location>
        <begin position="161"/>
        <end position="235"/>
    </location>
</feature>
<dbReference type="CDD" id="cd00202">
    <property type="entry name" value="ZnF_GATA"/>
    <property type="match status" value="1"/>
</dbReference>
<keyword evidence="1" id="KW-0479">Metal-binding</keyword>
<dbReference type="EMBL" id="CCBN010000015">
    <property type="protein sequence ID" value="CDO56497.1"/>
    <property type="molecule type" value="Genomic_DNA"/>
</dbReference>
<comment type="caution">
    <text evidence="4">The sequence shown here is derived from an EMBL/GenBank/DDBJ whole genome shotgun (WGS) entry which is preliminary data.</text>
</comment>
<evidence type="ECO:0000313" key="4">
    <source>
        <dbReference type="EMBL" id="CDO56497.1"/>
    </source>
</evidence>
<dbReference type="InterPro" id="IPR013088">
    <property type="entry name" value="Znf_NHR/GATA"/>
</dbReference>
<dbReference type="GO" id="GO:0043565">
    <property type="term" value="F:sequence-specific DNA binding"/>
    <property type="evidence" value="ECO:0007669"/>
    <property type="project" value="InterPro"/>
</dbReference>
<dbReference type="Pfam" id="PF00320">
    <property type="entry name" value="GATA"/>
    <property type="match status" value="1"/>
</dbReference>
<feature type="compositionally biased region" description="Low complexity" evidence="2">
    <location>
        <begin position="161"/>
        <end position="183"/>
    </location>
</feature>
<protein>
    <recommendedName>
        <fullName evidence="3">GATA-type domain-containing protein</fullName>
    </recommendedName>
</protein>
<dbReference type="PROSITE" id="PS50114">
    <property type="entry name" value="GATA_ZN_FINGER_2"/>
    <property type="match status" value="1"/>
</dbReference>
<dbReference type="AlphaFoldDB" id="A0A0J9XGS7"/>
<accession>A0A0J9XGS7</accession>
<dbReference type="PROSITE" id="PS00344">
    <property type="entry name" value="GATA_ZN_FINGER_1"/>
    <property type="match status" value="1"/>
</dbReference>
<sequence>MTSSPSEQGHDRRPNHVLLDASLAYSDTAPRSVWRPQLEAWFKKHSPSQLRDVQRAPSPEPLVESLKLHWSYSVLKTKHSFDHQIRRHGLPKSPATASVITKSPRKLFTRLGKPVQKQSQTLDQPSGVDLNSAIDRSDSINVSVLVISPEELNVQPVSILSAESSRSSVSPPSLSRTASTSYQPPSPPSSPTHKNGQHSPNLIAQPGADISPKNSSSTVNTNNTSETAGKPAQQANRGFASTIPSHQTGIFHSKRKCISCGSEQSPCWRPSWSPSEGQLCNSCGLRYKKTNARCLNKACGRIPAKGEWVSMKNAATKSSITGLVEYKCLYCNGAVEAG</sequence>
<organism evidence="4 5">
    <name type="scientific">Geotrichum candidum</name>
    <name type="common">Oospora lactis</name>
    <name type="synonym">Dipodascus geotrichum</name>
    <dbReference type="NCBI Taxonomy" id="1173061"/>
    <lineage>
        <taxon>Eukaryota</taxon>
        <taxon>Fungi</taxon>
        <taxon>Dikarya</taxon>
        <taxon>Ascomycota</taxon>
        <taxon>Saccharomycotina</taxon>
        <taxon>Dipodascomycetes</taxon>
        <taxon>Dipodascales</taxon>
        <taxon>Dipodascaceae</taxon>
        <taxon>Geotrichum</taxon>
    </lineage>
</organism>
<feature type="compositionally biased region" description="Polar residues" evidence="2">
    <location>
        <begin position="192"/>
        <end position="202"/>
    </location>
</feature>
<evidence type="ECO:0000259" key="3">
    <source>
        <dbReference type="PROSITE" id="PS50114"/>
    </source>
</evidence>
<proteinExistence type="predicted"/>
<evidence type="ECO:0000256" key="1">
    <source>
        <dbReference type="PROSITE-ProRule" id="PRU00094"/>
    </source>
</evidence>
<feature type="region of interest" description="Disordered" evidence="2">
    <location>
        <begin position="111"/>
        <end position="131"/>
    </location>
</feature>
<dbReference type="Proteomes" id="UP000242525">
    <property type="component" value="Unassembled WGS sequence"/>
</dbReference>
<feature type="domain" description="GATA-type" evidence="3">
    <location>
        <begin position="251"/>
        <end position="288"/>
    </location>
</feature>
<evidence type="ECO:0000256" key="2">
    <source>
        <dbReference type="SAM" id="MobiDB-lite"/>
    </source>
</evidence>